<protein>
    <submittedName>
        <fullName evidence="1">Uncharacterized protein</fullName>
    </submittedName>
</protein>
<evidence type="ECO:0000313" key="1">
    <source>
        <dbReference type="EMBL" id="OAJ39984.1"/>
    </source>
</evidence>
<proteinExistence type="predicted"/>
<reference evidence="1 2" key="2">
    <citation type="submission" date="2016-05" db="EMBL/GenBank/DDBJ databases">
        <title>Lineage-specific infection strategies underlie the spectrum of fungal disease in amphibians.</title>
        <authorList>
            <person name="Cuomo C.A."/>
            <person name="Farrer R.A."/>
            <person name="James T."/>
            <person name="Longcore J."/>
            <person name="Birren B."/>
        </authorList>
    </citation>
    <scope>NUCLEOTIDE SEQUENCE [LARGE SCALE GENOMIC DNA]</scope>
    <source>
        <strain evidence="1 2">JEL423</strain>
    </source>
</reference>
<gene>
    <name evidence="1" type="ORF">BDEG_23771</name>
</gene>
<dbReference type="AlphaFoldDB" id="A0A177WJY7"/>
<sequence>MTAIPMIWDLEWVIGYSIKNKTETYLASMTADGMNESDELLAFDTLRLRLAEALSILTMLDELMVLALVLIEESRTGLLGLVALMDIDLADGGIFNSVSKSYPSVDCKVSTGELNIAPKAIQNGNQSEIYSKF</sequence>
<accession>A0A177WJY7</accession>
<dbReference type="Proteomes" id="UP000077115">
    <property type="component" value="Unassembled WGS sequence"/>
</dbReference>
<dbReference type="EMBL" id="DS022303">
    <property type="protein sequence ID" value="OAJ39984.1"/>
    <property type="molecule type" value="Genomic_DNA"/>
</dbReference>
<dbReference type="VEuPathDB" id="FungiDB:BDEG_23771"/>
<name>A0A177WJY7_BATDL</name>
<evidence type="ECO:0000313" key="2">
    <source>
        <dbReference type="Proteomes" id="UP000077115"/>
    </source>
</evidence>
<reference evidence="1 2" key="1">
    <citation type="submission" date="2006-10" db="EMBL/GenBank/DDBJ databases">
        <title>The Genome Sequence of Batrachochytrium dendrobatidis JEL423.</title>
        <authorList>
            <consortium name="The Broad Institute Genome Sequencing Platform"/>
            <person name="Birren B."/>
            <person name="Lander E."/>
            <person name="Galagan J."/>
            <person name="Cuomo C."/>
            <person name="Devon K."/>
            <person name="Jaffe D."/>
            <person name="Butler J."/>
            <person name="Alvarez P."/>
            <person name="Gnerre S."/>
            <person name="Grabherr M."/>
            <person name="Kleber M."/>
            <person name="Mauceli E."/>
            <person name="Brockman W."/>
            <person name="Young S."/>
            <person name="LaButti K."/>
            <person name="Sykes S."/>
            <person name="DeCaprio D."/>
            <person name="Crawford M."/>
            <person name="Koehrsen M."/>
            <person name="Engels R."/>
            <person name="Montgomery P."/>
            <person name="Pearson M."/>
            <person name="Howarth C."/>
            <person name="Larson L."/>
            <person name="White J."/>
            <person name="O'Leary S."/>
            <person name="Kodira C."/>
            <person name="Zeng Q."/>
            <person name="Yandava C."/>
            <person name="Alvarado L."/>
            <person name="Longcore J."/>
            <person name="James T."/>
        </authorList>
    </citation>
    <scope>NUCLEOTIDE SEQUENCE [LARGE SCALE GENOMIC DNA]</scope>
    <source>
        <strain evidence="1 2">JEL423</strain>
    </source>
</reference>
<organism evidence="1 2">
    <name type="scientific">Batrachochytrium dendrobatidis (strain JEL423)</name>
    <dbReference type="NCBI Taxonomy" id="403673"/>
    <lineage>
        <taxon>Eukaryota</taxon>
        <taxon>Fungi</taxon>
        <taxon>Fungi incertae sedis</taxon>
        <taxon>Chytridiomycota</taxon>
        <taxon>Chytridiomycota incertae sedis</taxon>
        <taxon>Chytridiomycetes</taxon>
        <taxon>Rhizophydiales</taxon>
        <taxon>Rhizophydiales incertae sedis</taxon>
        <taxon>Batrachochytrium</taxon>
    </lineage>
</organism>